<dbReference type="GO" id="GO:0005524">
    <property type="term" value="F:ATP binding"/>
    <property type="evidence" value="ECO:0007669"/>
    <property type="project" value="UniProtKB-KW"/>
</dbReference>
<keyword evidence="4" id="KW-0378">Hydrolase</keyword>
<evidence type="ECO:0000313" key="12">
    <source>
        <dbReference type="EMBL" id="CAB9524098.1"/>
    </source>
</evidence>
<evidence type="ECO:0000256" key="2">
    <source>
        <dbReference type="ARBA" id="ARBA00006914"/>
    </source>
</evidence>
<dbReference type="SUPFAM" id="SSF52540">
    <property type="entry name" value="P-loop containing nucleoside triphosphate hydrolases"/>
    <property type="match status" value="2"/>
</dbReference>
<evidence type="ECO:0000259" key="11">
    <source>
        <dbReference type="SMART" id="SM00382"/>
    </source>
</evidence>
<dbReference type="InterPro" id="IPR003593">
    <property type="entry name" value="AAA+_ATPase"/>
</dbReference>
<dbReference type="InterPro" id="IPR003959">
    <property type="entry name" value="ATPase_AAA_core"/>
</dbReference>
<dbReference type="Pfam" id="PF09262">
    <property type="entry name" value="PEX-1N"/>
    <property type="match status" value="1"/>
</dbReference>
<evidence type="ECO:0000256" key="9">
    <source>
        <dbReference type="ARBA" id="ARBA00034532"/>
    </source>
</evidence>
<evidence type="ECO:0000256" key="6">
    <source>
        <dbReference type="ARBA" id="ARBA00023054"/>
    </source>
</evidence>
<dbReference type="InterPro" id="IPR050168">
    <property type="entry name" value="AAA_ATPase_domain"/>
</dbReference>
<dbReference type="Proteomes" id="UP001153069">
    <property type="component" value="Unassembled WGS sequence"/>
</dbReference>
<keyword evidence="12" id="KW-0645">Protease</keyword>
<gene>
    <name evidence="12" type="ORF">SEMRO_1493_G277320.1</name>
</gene>
<evidence type="ECO:0000256" key="4">
    <source>
        <dbReference type="ARBA" id="ARBA00022801"/>
    </source>
</evidence>
<dbReference type="Gene3D" id="1.10.8.60">
    <property type="match status" value="1"/>
</dbReference>
<keyword evidence="7" id="KW-0472">Membrane</keyword>
<dbReference type="InterPro" id="IPR015342">
    <property type="entry name" value="PEX1-N_C-lobe"/>
</dbReference>
<dbReference type="GO" id="GO:0016558">
    <property type="term" value="P:protein import into peroxisome matrix"/>
    <property type="evidence" value="ECO:0007669"/>
    <property type="project" value="TreeGrafter"/>
</dbReference>
<dbReference type="Pfam" id="PF00004">
    <property type="entry name" value="AAA"/>
    <property type="match status" value="1"/>
</dbReference>
<keyword evidence="13" id="KW-1185">Reference proteome</keyword>
<comment type="similarity">
    <text evidence="2">Belongs to the AAA ATPase family.</text>
</comment>
<feature type="domain" description="AAA+ ATPase" evidence="11">
    <location>
        <begin position="520"/>
        <end position="682"/>
    </location>
</feature>
<dbReference type="EMBL" id="CAICTM010001491">
    <property type="protein sequence ID" value="CAB9524098.1"/>
    <property type="molecule type" value="Genomic_DNA"/>
</dbReference>
<protein>
    <recommendedName>
        <fullName evidence="9">Peroxisomal ATPase PEX1</fullName>
    </recommendedName>
    <alternativeName>
        <fullName evidence="8">Peroxin-1</fullName>
    </alternativeName>
</protein>
<evidence type="ECO:0000313" key="13">
    <source>
        <dbReference type="Proteomes" id="UP001153069"/>
    </source>
</evidence>
<accession>A0A9N8HVE1</accession>
<evidence type="ECO:0000256" key="7">
    <source>
        <dbReference type="ARBA" id="ARBA00023136"/>
    </source>
</evidence>
<reference evidence="12" key="1">
    <citation type="submission" date="2020-06" db="EMBL/GenBank/DDBJ databases">
        <authorList>
            <consortium name="Plant Systems Biology data submission"/>
        </authorList>
    </citation>
    <scope>NUCLEOTIDE SEQUENCE</scope>
    <source>
        <strain evidence="12">D6</strain>
    </source>
</reference>
<feature type="region of interest" description="Disordered" evidence="10">
    <location>
        <begin position="1056"/>
        <end position="1079"/>
    </location>
</feature>
<dbReference type="InterPro" id="IPR029067">
    <property type="entry name" value="CDC48_domain_2-like_sf"/>
</dbReference>
<dbReference type="PANTHER" id="PTHR23077:SF12">
    <property type="entry name" value="PEROXISOMAL ATPASE PEX1"/>
    <property type="match status" value="1"/>
</dbReference>
<dbReference type="PANTHER" id="PTHR23077">
    <property type="entry name" value="AAA-FAMILY ATPASE"/>
    <property type="match status" value="1"/>
</dbReference>
<dbReference type="SMART" id="SM00382">
    <property type="entry name" value="AAA"/>
    <property type="match status" value="2"/>
</dbReference>
<keyword evidence="12" id="KW-0482">Metalloprotease</keyword>
<evidence type="ECO:0000256" key="1">
    <source>
        <dbReference type="ARBA" id="ARBA00004370"/>
    </source>
</evidence>
<dbReference type="InterPro" id="IPR003960">
    <property type="entry name" value="ATPase_AAA_CS"/>
</dbReference>
<dbReference type="PROSITE" id="PS00674">
    <property type="entry name" value="AAA"/>
    <property type="match status" value="1"/>
</dbReference>
<evidence type="ECO:0000256" key="10">
    <source>
        <dbReference type="SAM" id="MobiDB-lite"/>
    </source>
</evidence>
<dbReference type="GO" id="GO:0008237">
    <property type="term" value="F:metallopeptidase activity"/>
    <property type="evidence" value="ECO:0007669"/>
    <property type="project" value="UniProtKB-KW"/>
</dbReference>
<dbReference type="GO" id="GO:0005829">
    <property type="term" value="C:cytosol"/>
    <property type="evidence" value="ECO:0007669"/>
    <property type="project" value="TreeGrafter"/>
</dbReference>
<evidence type="ECO:0000256" key="5">
    <source>
        <dbReference type="ARBA" id="ARBA00022840"/>
    </source>
</evidence>
<proteinExistence type="inferred from homology"/>
<dbReference type="AlphaFoldDB" id="A0A9N8HVE1"/>
<keyword evidence="5" id="KW-0067">ATP-binding</keyword>
<evidence type="ECO:0000256" key="8">
    <source>
        <dbReference type="ARBA" id="ARBA00032509"/>
    </source>
</evidence>
<comment type="caution">
    <text evidence="12">The sequence shown here is derived from an EMBL/GenBank/DDBJ whole genome shotgun (WGS) entry which is preliminary data.</text>
</comment>
<dbReference type="FunFam" id="3.40.50.300:FF:001025">
    <property type="entry name" value="ATPase family, AAA domain-containing 2B"/>
    <property type="match status" value="1"/>
</dbReference>
<dbReference type="Gene3D" id="3.40.50.300">
    <property type="entry name" value="P-loop containing nucleotide triphosphate hydrolases"/>
    <property type="match status" value="1"/>
</dbReference>
<keyword evidence="6" id="KW-0175">Coiled coil</keyword>
<dbReference type="InterPro" id="IPR027417">
    <property type="entry name" value="P-loop_NTPase"/>
</dbReference>
<dbReference type="GO" id="GO:0016887">
    <property type="term" value="F:ATP hydrolysis activity"/>
    <property type="evidence" value="ECO:0007669"/>
    <property type="project" value="InterPro"/>
</dbReference>
<sequence>MKADALKPGGELQGRQVRLKRRRQEGLSVHSSLFARLAPSLAVTLHADALDHACIQAEGSTIGTSNKQTNGWSVLSASQNDKIEFLPLAITFESNVTIYVSYNGGDTDCDGPGEDGILDLPISVLPDDFVDDQPTMVQIMALSSIQDADILMVEPLTCDDWELLEIKAAFLESGALLQQISVVYAGQTVPLWVGAHDVAKVRVLAENFGGEGCLRLVQNTRISVVPKPRPKLDPISPPLRILPTAVDYSEPMNQLAKQAGNPLVFTTPGTAFVNPAAKDDIAGFVGDKYQIAVLWSAAIGRNEPSSPETSCLLQIAFSEKVPKDHIAIHYLTRARLKLEPFLDFVHLRVLSPIEVLRGSSMLSDTTEETQQAPMSLIDVEPRNIRTGPKWRYPNNVTLETPKQLASDCGSHSGTREPMDNGSLWVSSSSSSDDSQQLRIRAVCIAAEEARWEEVEDRTNERDRCFVFREDLERDFSSAAPDLVVASKSMDVPQTPQLINLLPETYVVPSSLQDKMGSMASTGDALVIGDVGSGKTVTALLMAALDRLERQSSTVYLDCKRLKDSKGIRMKNILSELTRVFQEALASRTNSTIILDDLDELAPNLQGGADGGSAQSHQVNPVAVDQAKLIGDVVRRYIERHPSKRSGDKHLSVVITFRDKRSLASSIVNARPFTRTVDTPNLAPLEKERLLWRMLTSGAELGVKCEEIESTRLGRKCEGFRPQDLHILASKVKQALQRQNSTAETVSQVVNNTLEDVTPLRKLSGNDISGAVEWADVGGLFEAKEALTSTILNPAKYRRIYDKAKIRLPRGVLLFGCPGNGKSFLVPALAKKCGFSLITCRGPEILDRYIGASESKVRELFARAAASSPAILFFDELDSLAPRRGSDRTGVTDRVVNQLLTLLDGVEDSGAEAKVYIVAATSRPDIVDPALLRPGRLEKHIYVGYPESEEECNEVLLKIAARYSLDEDVLQLLSSGHLVRELKCASSNLARLSAADFKAAFDTAQLSAIHQILRTDPMKENVMIGRSHLFAALRSTKPSLPERDYAALMAAYTPYRKDPAGTGDQGGNPRKIAELRTALR</sequence>
<name>A0A9N8HVE1_9STRA</name>
<dbReference type="GO" id="GO:0005778">
    <property type="term" value="C:peroxisomal membrane"/>
    <property type="evidence" value="ECO:0007669"/>
    <property type="project" value="TreeGrafter"/>
</dbReference>
<dbReference type="OrthoDB" id="2187at2759"/>
<dbReference type="Gene3D" id="3.10.330.10">
    <property type="match status" value="1"/>
</dbReference>
<keyword evidence="3" id="KW-0547">Nucleotide-binding</keyword>
<dbReference type="SUPFAM" id="SSF54585">
    <property type="entry name" value="Cdc48 domain 2-like"/>
    <property type="match status" value="1"/>
</dbReference>
<feature type="domain" description="AAA+ ATPase" evidence="11">
    <location>
        <begin position="807"/>
        <end position="946"/>
    </location>
</feature>
<organism evidence="12 13">
    <name type="scientific">Seminavis robusta</name>
    <dbReference type="NCBI Taxonomy" id="568900"/>
    <lineage>
        <taxon>Eukaryota</taxon>
        <taxon>Sar</taxon>
        <taxon>Stramenopiles</taxon>
        <taxon>Ochrophyta</taxon>
        <taxon>Bacillariophyta</taxon>
        <taxon>Bacillariophyceae</taxon>
        <taxon>Bacillariophycidae</taxon>
        <taxon>Naviculales</taxon>
        <taxon>Naviculaceae</taxon>
        <taxon>Seminavis</taxon>
    </lineage>
</organism>
<comment type="subcellular location">
    <subcellularLocation>
        <location evidence="1">Membrane</location>
    </subcellularLocation>
</comment>
<evidence type="ECO:0000256" key="3">
    <source>
        <dbReference type="ARBA" id="ARBA00022741"/>
    </source>
</evidence>
<feature type="region of interest" description="Disordered" evidence="10">
    <location>
        <begin position="403"/>
        <end position="430"/>
    </location>
</feature>